<evidence type="ECO:0000313" key="3">
    <source>
        <dbReference type="Proteomes" id="UP000677054"/>
    </source>
</evidence>
<evidence type="ECO:0000313" key="2">
    <source>
        <dbReference type="EMBL" id="CAD7242645.1"/>
    </source>
</evidence>
<dbReference type="EMBL" id="CAJPEV010000298">
    <property type="protein sequence ID" value="CAG0883647.1"/>
    <property type="molecule type" value="Genomic_DNA"/>
</dbReference>
<accession>A0A7R8X273</accession>
<gene>
    <name evidence="2" type="ORF">DSTB1V02_LOCUS2601</name>
</gene>
<feature type="compositionally biased region" description="Basic and acidic residues" evidence="1">
    <location>
        <begin position="84"/>
        <end position="99"/>
    </location>
</feature>
<proteinExistence type="predicted"/>
<dbReference type="AlphaFoldDB" id="A0A7R8X273"/>
<sequence>MTSKRILLPPISICTVETTANAGIQSGLQDPVESELGQIHAGILDEHRTAVAATEESKTQYLNPDPAEKSFSFNPMETTPASDANEKHEKKTNPRESDRASASNASQAFQPLSERKKDAHDQTESEKPPSSPTRAIESVKEGSDYEDYGDYGWKASADETPLFGAENGEEKTFLDDRCVYVSTLLLWDRDYDFENITQEEILDKVTKALDKE</sequence>
<keyword evidence="3" id="KW-1185">Reference proteome</keyword>
<organism evidence="2">
    <name type="scientific">Darwinula stevensoni</name>
    <dbReference type="NCBI Taxonomy" id="69355"/>
    <lineage>
        <taxon>Eukaryota</taxon>
        <taxon>Metazoa</taxon>
        <taxon>Ecdysozoa</taxon>
        <taxon>Arthropoda</taxon>
        <taxon>Crustacea</taxon>
        <taxon>Oligostraca</taxon>
        <taxon>Ostracoda</taxon>
        <taxon>Podocopa</taxon>
        <taxon>Podocopida</taxon>
        <taxon>Darwinulocopina</taxon>
        <taxon>Darwinuloidea</taxon>
        <taxon>Darwinulidae</taxon>
        <taxon>Darwinula</taxon>
    </lineage>
</organism>
<name>A0A7R8X273_9CRUS</name>
<dbReference type="EMBL" id="LR899815">
    <property type="protein sequence ID" value="CAD7242645.1"/>
    <property type="molecule type" value="Genomic_DNA"/>
</dbReference>
<feature type="compositionally biased region" description="Polar residues" evidence="1">
    <location>
        <begin position="100"/>
        <end position="110"/>
    </location>
</feature>
<reference evidence="2" key="1">
    <citation type="submission" date="2020-11" db="EMBL/GenBank/DDBJ databases">
        <authorList>
            <person name="Tran Van P."/>
        </authorList>
    </citation>
    <scope>NUCLEOTIDE SEQUENCE</scope>
</reference>
<feature type="compositionally biased region" description="Polar residues" evidence="1">
    <location>
        <begin position="71"/>
        <end position="82"/>
    </location>
</feature>
<evidence type="ECO:0000256" key="1">
    <source>
        <dbReference type="SAM" id="MobiDB-lite"/>
    </source>
</evidence>
<protein>
    <submittedName>
        <fullName evidence="2">Uncharacterized protein</fullName>
    </submittedName>
</protein>
<feature type="compositionally biased region" description="Basic and acidic residues" evidence="1">
    <location>
        <begin position="113"/>
        <end position="127"/>
    </location>
</feature>
<dbReference type="Proteomes" id="UP000677054">
    <property type="component" value="Unassembled WGS sequence"/>
</dbReference>
<feature type="region of interest" description="Disordered" evidence="1">
    <location>
        <begin position="54"/>
        <end position="152"/>
    </location>
</feature>